<evidence type="ECO:0000313" key="4">
    <source>
        <dbReference type="Proteomes" id="UP000238589"/>
    </source>
</evidence>
<evidence type="ECO:0000259" key="2">
    <source>
        <dbReference type="PROSITE" id="PS50995"/>
    </source>
</evidence>
<dbReference type="Pfam" id="PF12802">
    <property type="entry name" value="MarR_2"/>
    <property type="match status" value="1"/>
</dbReference>
<keyword evidence="4" id="KW-1185">Reference proteome</keyword>
<proteinExistence type="predicted"/>
<dbReference type="PROSITE" id="PS50995">
    <property type="entry name" value="HTH_MARR_2"/>
    <property type="match status" value="1"/>
</dbReference>
<evidence type="ECO:0000256" key="1">
    <source>
        <dbReference type="SAM" id="MobiDB-lite"/>
    </source>
</evidence>
<dbReference type="SUPFAM" id="SSF46785">
    <property type="entry name" value="Winged helix' DNA-binding domain"/>
    <property type="match status" value="1"/>
</dbReference>
<feature type="region of interest" description="Disordered" evidence="1">
    <location>
        <begin position="157"/>
        <end position="178"/>
    </location>
</feature>
<dbReference type="InterPro" id="IPR036390">
    <property type="entry name" value="WH_DNA-bd_sf"/>
</dbReference>
<dbReference type="Proteomes" id="UP000238589">
    <property type="component" value="Unassembled WGS sequence"/>
</dbReference>
<dbReference type="PANTHER" id="PTHR33164:SF43">
    <property type="entry name" value="HTH-TYPE TRANSCRIPTIONAL REPRESSOR YETL"/>
    <property type="match status" value="1"/>
</dbReference>
<dbReference type="SMART" id="SM00347">
    <property type="entry name" value="HTH_MARR"/>
    <property type="match status" value="1"/>
</dbReference>
<dbReference type="InterPro" id="IPR000835">
    <property type="entry name" value="HTH_MarR-typ"/>
</dbReference>
<comment type="caution">
    <text evidence="3">The sequence shown here is derived from an EMBL/GenBank/DDBJ whole genome shotgun (WGS) entry which is preliminary data.</text>
</comment>
<dbReference type="InterPro" id="IPR036388">
    <property type="entry name" value="WH-like_DNA-bd_sf"/>
</dbReference>
<dbReference type="PRINTS" id="PR00598">
    <property type="entry name" value="HTHMARR"/>
</dbReference>
<dbReference type="GO" id="GO:0006950">
    <property type="term" value="P:response to stress"/>
    <property type="evidence" value="ECO:0007669"/>
    <property type="project" value="TreeGrafter"/>
</dbReference>
<sequence length="178" mass="19561">MSSTGLTGLETVNDLLLYRLGRLVSTGGSLVVRLCEGQFGITRREWRLLAQLALRPGLSPTELASLASLDKARTSRAIGGLVDKGLLERRPLPQDRRQAELALTAAGQALYEQLMPEARRINRELLAPLSAAELVQLDDLLNRLQAHASLVVQHNDEQLPRVQRHKGGRGRFTAGDSR</sequence>
<dbReference type="Gene3D" id="1.10.10.10">
    <property type="entry name" value="Winged helix-like DNA-binding domain superfamily/Winged helix DNA-binding domain"/>
    <property type="match status" value="1"/>
</dbReference>
<dbReference type="InterPro" id="IPR039422">
    <property type="entry name" value="MarR/SlyA-like"/>
</dbReference>
<reference evidence="3 4" key="1">
    <citation type="submission" date="2018-03" db="EMBL/GenBank/DDBJ databases">
        <title>Comparative genomics illustrates the genes involved in a hyperalkaliphilic mechanisms of Serpentinomonas isolated from highly-alkaline calcium-rich serpentinized springs.</title>
        <authorList>
            <person name="Suzuki S."/>
            <person name="Ishii S."/>
            <person name="Walworth N."/>
            <person name="Bird L."/>
            <person name="Kuenen J.G."/>
            <person name="Nealson K.H."/>
        </authorList>
    </citation>
    <scope>NUCLEOTIDE SEQUENCE [LARGE SCALE GENOMIC DNA]</scope>
    <source>
        <strain evidence="3 4">P1</strain>
    </source>
</reference>
<dbReference type="AlphaFoldDB" id="A0A2S9K9C4"/>
<dbReference type="GO" id="GO:0003700">
    <property type="term" value="F:DNA-binding transcription factor activity"/>
    <property type="evidence" value="ECO:0007669"/>
    <property type="project" value="InterPro"/>
</dbReference>
<organism evidence="3 4">
    <name type="scientific">Malikia granosa</name>
    <dbReference type="NCBI Taxonomy" id="263067"/>
    <lineage>
        <taxon>Bacteria</taxon>
        <taxon>Pseudomonadati</taxon>
        <taxon>Pseudomonadota</taxon>
        <taxon>Betaproteobacteria</taxon>
        <taxon>Burkholderiales</taxon>
        <taxon>Comamonadaceae</taxon>
        <taxon>Malikia</taxon>
    </lineage>
</organism>
<dbReference type="PANTHER" id="PTHR33164">
    <property type="entry name" value="TRANSCRIPTIONAL REGULATOR, MARR FAMILY"/>
    <property type="match status" value="1"/>
</dbReference>
<dbReference type="OrthoDB" id="8654642at2"/>
<dbReference type="RefSeq" id="WP_105746732.1">
    <property type="nucleotide sequence ID" value="NZ_PVLQ01000007.1"/>
</dbReference>
<feature type="domain" description="HTH marR-type" evidence="2">
    <location>
        <begin position="13"/>
        <end position="146"/>
    </location>
</feature>
<name>A0A2S9K9C4_9BURK</name>
<evidence type="ECO:0000313" key="3">
    <source>
        <dbReference type="EMBL" id="PRD67069.1"/>
    </source>
</evidence>
<protein>
    <submittedName>
        <fullName evidence="3">MarR family transcriptional regulator</fullName>
    </submittedName>
</protein>
<gene>
    <name evidence="3" type="ORF">C6P64_01015</name>
</gene>
<dbReference type="EMBL" id="PVLQ01000007">
    <property type="protein sequence ID" value="PRD67069.1"/>
    <property type="molecule type" value="Genomic_DNA"/>
</dbReference>
<accession>A0A2S9K9C4</accession>